<accession>A0AAD5QHG0</accession>
<proteinExistence type="predicted"/>
<name>A0AAD5QHG0_PARTN</name>
<evidence type="ECO:0000313" key="2">
    <source>
        <dbReference type="Proteomes" id="UP001196413"/>
    </source>
</evidence>
<protein>
    <submittedName>
        <fullName evidence="1">Uncharacterized protein</fullName>
    </submittedName>
</protein>
<dbReference type="Proteomes" id="UP001196413">
    <property type="component" value="Unassembled WGS sequence"/>
</dbReference>
<organism evidence="1 2">
    <name type="scientific">Parelaphostrongylus tenuis</name>
    <name type="common">Meningeal worm</name>
    <dbReference type="NCBI Taxonomy" id="148309"/>
    <lineage>
        <taxon>Eukaryota</taxon>
        <taxon>Metazoa</taxon>
        <taxon>Ecdysozoa</taxon>
        <taxon>Nematoda</taxon>
        <taxon>Chromadorea</taxon>
        <taxon>Rhabditida</taxon>
        <taxon>Rhabditina</taxon>
        <taxon>Rhabditomorpha</taxon>
        <taxon>Strongyloidea</taxon>
        <taxon>Metastrongylidae</taxon>
        <taxon>Parelaphostrongylus</taxon>
    </lineage>
</organism>
<keyword evidence="2" id="KW-1185">Reference proteome</keyword>
<dbReference type="AlphaFoldDB" id="A0AAD5QHG0"/>
<sequence>MVAWSEKELDEITDEFLSMMLGEQDFLDRWAMNVEAEIAARAEEGVSGVPEGGREAVTNVTKRQDTLAPILEELTHALDASSHMFLSSVDLMICHCEPEHNRDASLLFAVRLQIDRTASSKMDRNRYNASARRLLQLIRLFTTRISSSFQVSNISAFATSLCDMLYNFCDNVVNSVSIFEQNMLSNLRRAVDDFNEIVVEKLSKSAFEAQCAWHRVVKSPPKPFFSPQPARLRQPLIQIQQRSPGYLLPRDLLKKRRKLFSLHNAPSLMRSVLPLTSVPARKISSKAVPSLVSGRIQCKHDRLTVTDSNPTNIVEDQDDTTIRLARKISSEVVKDLRKKYGNVDLGVLGL</sequence>
<reference evidence="1" key="1">
    <citation type="submission" date="2021-06" db="EMBL/GenBank/DDBJ databases">
        <title>Parelaphostrongylus tenuis whole genome reference sequence.</title>
        <authorList>
            <person name="Garwood T.J."/>
            <person name="Larsen P.A."/>
            <person name="Fountain-Jones N.M."/>
            <person name="Garbe J.R."/>
            <person name="Macchietto M.G."/>
            <person name="Kania S.A."/>
            <person name="Gerhold R.W."/>
            <person name="Richards J.E."/>
            <person name="Wolf T.M."/>
        </authorList>
    </citation>
    <scope>NUCLEOTIDE SEQUENCE</scope>
    <source>
        <strain evidence="1">MNPRO001-30</strain>
        <tissue evidence="1">Meninges</tissue>
    </source>
</reference>
<comment type="caution">
    <text evidence="1">The sequence shown here is derived from an EMBL/GenBank/DDBJ whole genome shotgun (WGS) entry which is preliminary data.</text>
</comment>
<dbReference type="EMBL" id="JAHQIW010000466">
    <property type="protein sequence ID" value="KAJ1348265.1"/>
    <property type="molecule type" value="Genomic_DNA"/>
</dbReference>
<evidence type="ECO:0000313" key="1">
    <source>
        <dbReference type="EMBL" id="KAJ1348265.1"/>
    </source>
</evidence>
<gene>
    <name evidence="1" type="ORF">KIN20_003524</name>
</gene>